<dbReference type="EC" id="2.3.2.27" evidence="3"/>
<feature type="region of interest" description="Disordered" evidence="13">
    <location>
        <begin position="1"/>
        <end position="90"/>
    </location>
</feature>
<dbReference type="GO" id="GO:0061630">
    <property type="term" value="F:ubiquitin protein ligase activity"/>
    <property type="evidence" value="ECO:0007669"/>
    <property type="project" value="UniProtKB-EC"/>
</dbReference>
<feature type="compositionally biased region" description="Pro residues" evidence="13">
    <location>
        <begin position="31"/>
        <end position="86"/>
    </location>
</feature>
<evidence type="ECO:0000256" key="8">
    <source>
        <dbReference type="ARBA" id="ARBA00022786"/>
    </source>
</evidence>
<dbReference type="InterPro" id="IPR058981">
    <property type="entry name" value="MGRN1/RNF157-like_N"/>
</dbReference>
<protein>
    <recommendedName>
        <fullName evidence="3">RING-type E3 ubiquitin transferase</fullName>
        <ecNumber evidence="3">2.3.2.27</ecNumber>
    </recommendedName>
</protein>
<dbReference type="GO" id="GO:0008270">
    <property type="term" value="F:zinc ion binding"/>
    <property type="evidence" value="ECO:0007669"/>
    <property type="project" value="UniProtKB-KW"/>
</dbReference>
<evidence type="ECO:0000259" key="14">
    <source>
        <dbReference type="PROSITE" id="PS50089"/>
    </source>
</evidence>
<keyword evidence="7 12" id="KW-0863">Zinc-finger</keyword>
<dbReference type="PANTHER" id="PTHR22996">
    <property type="entry name" value="MAHOGUNIN"/>
    <property type="match status" value="1"/>
</dbReference>
<feature type="domain" description="RING-type" evidence="14">
    <location>
        <begin position="366"/>
        <end position="405"/>
    </location>
</feature>
<evidence type="ECO:0000256" key="13">
    <source>
        <dbReference type="SAM" id="MobiDB-lite"/>
    </source>
</evidence>
<evidence type="ECO:0000256" key="12">
    <source>
        <dbReference type="PROSITE-ProRule" id="PRU00175"/>
    </source>
</evidence>
<evidence type="ECO:0000256" key="4">
    <source>
        <dbReference type="ARBA" id="ARBA00022679"/>
    </source>
</evidence>
<dbReference type="Pfam" id="PF26192">
    <property type="entry name" value="RNF157-like_N"/>
    <property type="match status" value="1"/>
</dbReference>
<evidence type="ECO:0000313" key="16">
    <source>
        <dbReference type="Proteomes" id="UP001346149"/>
    </source>
</evidence>
<comment type="caution">
    <text evidence="15">The sequence shown here is derived from an EMBL/GenBank/DDBJ whole genome shotgun (WGS) entry which is preliminary data.</text>
</comment>
<evidence type="ECO:0000256" key="7">
    <source>
        <dbReference type="ARBA" id="ARBA00022771"/>
    </source>
</evidence>
<dbReference type="PROSITE" id="PS50089">
    <property type="entry name" value="ZF_RING_2"/>
    <property type="match status" value="1"/>
</dbReference>
<evidence type="ECO:0000256" key="5">
    <source>
        <dbReference type="ARBA" id="ARBA00022707"/>
    </source>
</evidence>
<proteinExistence type="inferred from homology"/>
<accession>A0AAN7LWL8</accession>
<keyword evidence="8" id="KW-0833">Ubl conjugation pathway</keyword>
<keyword evidence="6" id="KW-0479">Metal-binding</keyword>
<dbReference type="InterPro" id="IPR045195">
    <property type="entry name" value="LOG2-like_mRING_C3HC5"/>
</dbReference>
<dbReference type="GO" id="GO:0016567">
    <property type="term" value="P:protein ubiquitination"/>
    <property type="evidence" value="ECO:0007669"/>
    <property type="project" value="TreeGrafter"/>
</dbReference>
<evidence type="ECO:0000256" key="6">
    <source>
        <dbReference type="ARBA" id="ARBA00022723"/>
    </source>
</evidence>
<keyword evidence="4" id="KW-0808">Transferase</keyword>
<dbReference type="AlphaFoldDB" id="A0AAN7LWL8"/>
<evidence type="ECO:0000256" key="10">
    <source>
        <dbReference type="ARBA" id="ARBA00023288"/>
    </source>
</evidence>
<evidence type="ECO:0000256" key="3">
    <source>
        <dbReference type="ARBA" id="ARBA00012483"/>
    </source>
</evidence>
<comment type="pathway">
    <text evidence="2">Protein modification; protein ubiquitination.</text>
</comment>
<dbReference type="InterPro" id="IPR045194">
    <property type="entry name" value="MGRN1/RNF157-like"/>
</dbReference>
<evidence type="ECO:0000256" key="1">
    <source>
        <dbReference type="ARBA" id="ARBA00000900"/>
    </source>
</evidence>
<keyword evidence="5" id="KW-0519">Myristate</keyword>
<keyword evidence="9" id="KW-0862">Zinc</keyword>
<dbReference type="PRINTS" id="PR01217">
    <property type="entry name" value="PRICHEXTENSN"/>
</dbReference>
<evidence type="ECO:0000313" key="15">
    <source>
        <dbReference type="EMBL" id="KAK4794381.1"/>
    </source>
</evidence>
<dbReference type="Pfam" id="PF13920">
    <property type="entry name" value="zf-C3HC4_3"/>
    <property type="match status" value="1"/>
</dbReference>
<dbReference type="PANTHER" id="PTHR22996:SF4">
    <property type="entry name" value="E3 UBIQUITIN-PROTEIN LIGASE LUL4-RELATED"/>
    <property type="match status" value="1"/>
</dbReference>
<evidence type="ECO:0000256" key="11">
    <source>
        <dbReference type="ARBA" id="ARBA00025721"/>
    </source>
</evidence>
<dbReference type="Proteomes" id="UP001346149">
    <property type="component" value="Unassembled WGS sequence"/>
</dbReference>
<gene>
    <name evidence="15" type="ORF">SAY86_012375</name>
</gene>
<dbReference type="FunFam" id="3.30.40.10:FF:000115">
    <property type="entry name" value="probable E3 ubiquitin-protein ligase LOG2"/>
    <property type="match status" value="1"/>
</dbReference>
<dbReference type="SUPFAM" id="SSF57850">
    <property type="entry name" value="RING/U-box"/>
    <property type="match status" value="1"/>
</dbReference>
<dbReference type="CDD" id="cd16789">
    <property type="entry name" value="mRING-HC-C3HC5_MGRN1-like"/>
    <property type="match status" value="1"/>
</dbReference>
<name>A0AAN7LWL8_TRANT</name>
<organism evidence="15 16">
    <name type="scientific">Trapa natans</name>
    <name type="common">Water chestnut</name>
    <dbReference type="NCBI Taxonomy" id="22666"/>
    <lineage>
        <taxon>Eukaryota</taxon>
        <taxon>Viridiplantae</taxon>
        <taxon>Streptophyta</taxon>
        <taxon>Embryophyta</taxon>
        <taxon>Tracheophyta</taxon>
        <taxon>Spermatophyta</taxon>
        <taxon>Magnoliopsida</taxon>
        <taxon>eudicotyledons</taxon>
        <taxon>Gunneridae</taxon>
        <taxon>Pentapetalae</taxon>
        <taxon>rosids</taxon>
        <taxon>malvids</taxon>
        <taxon>Myrtales</taxon>
        <taxon>Lythraceae</taxon>
        <taxon>Trapa</taxon>
    </lineage>
</organism>
<dbReference type="SMART" id="SM00184">
    <property type="entry name" value="RING"/>
    <property type="match status" value="1"/>
</dbReference>
<keyword evidence="16" id="KW-1185">Reference proteome</keyword>
<sequence length="424" mass="47123">MGFSFSKFRPRPRPDHGSPPRPGHHSSSPVPSVPLHPPTLPPLPQPPAPSPTPTPPPPSQISPPPNPPLQRPPVAPAHTPPPPPAYPYHTPDPYSTPLHPIYYHYPPRSSYVPCSPHPFSAPYSYPYPYSCQPPAPHHSQFAGYYGNQWYSPVAVGPSTTATPPPPLLPYVEHKVAKKVKNDVNVHKDTIQLSFDEQNPDSHLVSFTFDSLVDGSITVFYFAKEGANCTFSPIYPEVYTPKRIPFQKGHGQKFCQPPGSGIDLGFFDLEELSKSSHNEEIFPLVICAETSTPSLIDEQPEQPVSRMSSHAQITEAVLVKGNEGNFQVKVIKQILWIEGVRYELREIYGISNVDEKGFKDTDPGKECVICMTEPKDTAVLPCRHMCMCGECAKELRLQSNKCPICRQPIEELLEIKVNNDYFQGS</sequence>
<keyword evidence="10" id="KW-0449">Lipoprotein</keyword>
<evidence type="ECO:0000256" key="2">
    <source>
        <dbReference type="ARBA" id="ARBA00004906"/>
    </source>
</evidence>
<dbReference type="InterPro" id="IPR001841">
    <property type="entry name" value="Znf_RING"/>
</dbReference>
<dbReference type="Gene3D" id="3.30.40.10">
    <property type="entry name" value="Zinc/RING finger domain, C3HC4 (zinc finger)"/>
    <property type="match status" value="1"/>
</dbReference>
<comment type="catalytic activity">
    <reaction evidence="1">
        <text>S-ubiquitinyl-[E2 ubiquitin-conjugating enzyme]-L-cysteine + [acceptor protein]-L-lysine = [E2 ubiquitin-conjugating enzyme]-L-cysteine + N(6)-ubiquitinyl-[acceptor protein]-L-lysine.</text>
        <dbReference type="EC" id="2.3.2.27"/>
    </reaction>
</comment>
<dbReference type="EMBL" id="JAXQNO010000007">
    <property type="protein sequence ID" value="KAK4794381.1"/>
    <property type="molecule type" value="Genomic_DNA"/>
</dbReference>
<comment type="similarity">
    <text evidence="11">Belongs to the RING-type zinc finger family. LOG2 subfamily.</text>
</comment>
<evidence type="ECO:0000256" key="9">
    <source>
        <dbReference type="ARBA" id="ARBA00022833"/>
    </source>
</evidence>
<reference evidence="15 16" key="1">
    <citation type="journal article" date="2023" name="Hortic Res">
        <title>Pangenome of water caltrop reveals structural variations and asymmetric subgenome divergence after allopolyploidization.</title>
        <authorList>
            <person name="Zhang X."/>
            <person name="Chen Y."/>
            <person name="Wang L."/>
            <person name="Yuan Y."/>
            <person name="Fang M."/>
            <person name="Shi L."/>
            <person name="Lu R."/>
            <person name="Comes H.P."/>
            <person name="Ma Y."/>
            <person name="Chen Y."/>
            <person name="Huang G."/>
            <person name="Zhou Y."/>
            <person name="Zheng Z."/>
            <person name="Qiu Y."/>
        </authorList>
    </citation>
    <scope>NUCLEOTIDE SEQUENCE [LARGE SCALE GENOMIC DNA]</scope>
    <source>
        <strain evidence="15">F231</strain>
    </source>
</reference>
<dbReference type="InterPro" id="IPR013083">
    <property type="entry name" value="Znf_RING/FYVE/PHD"/>
</dbReference>